<organism evidence="1">
    <name type="scientific">marine metagenome</name>
    <dbReference type="NCBI Taxonomy" id="408172"/>
    <lineage>
        <taxon>unclassified sequences</taxon>
        <taxon>metagenomes</taxon>
        <taxon>ecological metagenomes</taxon>
    </lineage>
</organism>
<dbReference type="EMBL" id="UINC01001347">
    <property type="protein sequence ID" value="SUZ78276.1"/>
    <property type="molecule type" value="Genomic_DNA"/>
</dbReference>
<reference evidence="1" key="1">
    <citation type="submission" date="2018-05" db="EMBL/GenBank/DDBJ databases">
        <authorList>
            <person name="Lanie J.A."/>
            <person name="Ng W.-L."/>
            <person name="Kazmierczak K.M."/>
            <person name="Andrzejewski T.M."/>
            <person name="Davidsen T.M."/>
            <person name="Wayne K.J."/>
            <person name="Tettelin H."/>
            <person name="Glass J.I."/>
            <person name="Rusch D."/>
            <person name="Podicherti R."/>
            <person name="Tsui H.-C.T."/>
            <person name="Winkler M.E."/>
        </authorList>
    </citation>
    <scope>NUCLEOTIDE SEQUENCE</scope>
</reference>
<proteinExistence type="predicted"/>
<sequence>MASERFQRRIDRILDQIEDAADRRDWAAVRQGALDLLVFDPENEDARNFLAAAQHALDVEA</sequence>
<name>A0A381QG49_9ZZZZ</name>
<gene>
    <name evidence="1" type="ORF">METZ01_LOCUS31130</name>
</gene>
<dbReference type="AlphaFoldDB" id="A0A381QG49"/>
<accession>A0A381QG49</accession>
<evidence type="ECO:0000313" key="1">
    <source>
        <dbReference type="EMBL" id="SUZ78276.1"/>
    </source>
</evidence>
<protein>
    <submittedName>
        <fullName evidence="1">Uncharacterized protein</fullName>
    </submittedName>
</protein>